<sequence>MVSTNEKAACDYDESEESSGLSSDTATIVSSQHLITTPSERAPADHLLLRVLSCRPPPPERALLQTTSS</sequence>
<gene>
    <name evidence="2" type="ORF">PBY51_016476</name>
</gene>
<proteinExistence type="predicted"/>
<name>A0AAN8AJV6_ELEMC</name>
<evidence type="ECO:0000313" key="2">
    <source>
        <dbReference type="EMBL" id="KAK5865301.1"/>
    </source>
</evidence>
<organism evidence="2 3">
    <name type="scientific">Eleginops maclovinus</name>
    <name type="common">Patagonian blennie</name>
    <name type="synonym">Eleginus maclovinus</name>
    <dbReference type="NCBI Taxonomy" id="56733"/>
    <lineage>
        <taxon>Eukaryota</taxon>
        <taxon>Metazoa</taxon>
        <taxon>Chordata</taxon>
        <taxon>Craniata</taxon>
        <taxon>Vertebrata</taxon>
        <taxon>Euteleostomi</taxon>
        <taxon>Actinopterygii</taxon>
        <taxon>Neopterygii</taxon>
        <taxon>Teleostei</taxon>
        <taxon>Neoteleostei</taxon>
        <taxon>Acanthomorphata</taxon>
        <taxon>Eupercaria</taxon>
        <taxon>Perciformes</taxon>
        <taxon>Notothenioidei</taxon>
        <taxon>Eleginopidae</taxon>
        <taxon>Eleginops</taxon>
    </lineage>
</organism>
<evidence type="ECO:0000256" key="1">
    <source>
        <dbReference type="SAM" id="MobiDB-lite"/>
    </source>
</evidence>
<dbReference type="EMBL" id="JAUZQC010000010">
    <property type="protein sequence ID" value="KAK5865301.1"/>
    <property type="molecule type" value="Genomic_DNA"/>
</dbReference>
<accession>A0AAN8AJV6</accession>
<evidence type="ECO:0000313" key="3">
    <source>
        <dbReference type="Proteomes" id="UP001346869"/>
    </source>
</evidence>
<comment type="caution">
    <text evidence="2">The sequence shown here is derived from an EMBL/GenBank/DDBJ whole genome shotgun (WGS) entry which is preliminary data.</text>
</comment>
<dbReference type="AlphaFoldDB" id="A0AAN8AJV6"/>
<reference evidence="2 3" key="2">
    <citation type="journal article" date="2023" name="Mol. Biol. Evol.">
        <title>Genomics of Secondarily Temperate Adaptation in the Only Non-Antarctic Icefish.</title>
        <authorList>
            <person name="Rivera-Colon A.G."/>
            <person name="Rayamajhi N."/>
            <person name="Minhas B.F."/>
            <person name="Madrigal G."/>
            <person name="Bilyk K.T."/>
            <person name="Yoon V."/>
            <person name="Hune M."/>
            <person name="Gregory S."/>
            <person name="Cheng C.H.C."/>
            <person name="Catchen J.M."/>
        </authorList>
    </citation>
    <scope>NUCLEOTIDE SEQUENCE [LARGE SCALE GENOMIC DNA]</scope>
    <source>
        <strain evidence="2">JMC-PN-2008</strain>
    </source>
</reference>
<keyword evidence="3" id="KW-1185">Reference proteome</keyword>
<reference evidence="2 3" key="1">
    <citation type="journal article" date="2023" name="Genes (Basel)">
        <title>Chromosome-Level Genome Assembly and Circadian Gene Repertoire of the Patagonia Blennie Eleginops maclovinus-The Closest Ancestral Proxy of Antarctic Cryonotothenioids.</title>
        <authorList>
            <person name="Cheng C.C."/>
            <person name="Rivera-Colon A.G."/>
            <person name="Minhas B.F."/>
            <person name="Wilson L."/>
            <person name="Rayamajhi N."/>
            <person name="Vargas-Chacoff L."/>
            <person name="Catchen J.M."/>
        </authorList>
    </citation>
    <scope>NUCLEOTIDE SEQUENCE [LARGE SCALE GENOMIC DNA]</scope>
    <source>
        <strain evidence="2">JMC-PN-2008</strain>
    </source>
</reference>
<protein>
    <submittedName>
        <fullName evidence="2">Uncharacterized protein</fullName>
    </submittedName>
</protein>
<feature type="region of interest" description="Disordered" evidence="1">
    <location>
        <begin position="1"/>
        <end position="25"/>
    </location>
</feature>
<dbReference type="Proteomes" id="UP001346869">
    <property type="component" value="Unassembled WGS sequence"/>
</dbReference>